<dbReference type="EMBL" id="KN832069">
    <property type="protein sequence ID" value="KIN95392.1"/>
    <property type="molecule type" value="Genomic_DNA"/>
</dbReference>
<evidence type="ECO:0000313" key="2">
    <source>
        <dbReference type="Proteomes" id="UP000054217"/>
    </source>
</evidence>
<dbReference type="Proteomes" id="UP000054217">
    <property type="component" value="Unassembled WGS sequence"/>
</dbReference>
<name>A0A0C3IEE0_PISTI</name>
<dbReference type="HOGENOM" id="CLU_413379_0_0_1"/>
<evidence type="ECO:0000313" key="1">
    <source>
        <dbReference type="EMBL" id="KIN95392.1"/>
    </source>
</evidence>
<reference evidence="1 2" key="1">
    <citation type="submission" date="2014-04" db="EMBL/GenBank/DDBJ databases">
        <authorList>
            <consortium name="DOE Joint Genome Institute"/>
            <person name="Kuo A."/>
            <person name="Kohler A."/>
            <person name="Costa M.D."/>
            <person name="Nagy L.G."/>
            <person name="Floudas D."/>
            <person name="Copeland A."/>
            <person name="Barry K.W."/>
            <person name="Cichocki N."/>
            <person name="Veneault-Fourrey C."/>
            <person name="LaButti K."/>
            <person name="Lindquist E.A."/>
            <person name="Lipzen A."/>
            <person name="Lundell T."/>
            <person name="Morin E."/>
            <person name="Murat C."/>
            <person name="Sun H."/>
            <person name="Tunlid A."/>
            <person name="Henrissat B."/>
            <person name="Grigoriev I.V."/>
            <person name="Hibbett D.S."/>
            <person name="Martin F."/>
            <person name="Nordberg H.P."/>
            <person name="Cantor M.N."/>
            <person name="Hua S.X."/>
        </authorList>
    </citation>
    <scope>NUCLEOTIDE SEQUENCE [LARGE SCALE GENOMIC DNA]</scope>
    <source>
        <strain evidence="1 2">Marx 270</strain>
    </source>
</reference>
<accession>A0A0C3IEE0</accession>
<gene>
    <name evidence="1" type="ORF">M404DRAFT_1007527</name>
</gene>
<proteinExistence type="predicted"/>
<organism evidence="1 2">
    <name type="scientific">Pisolithus tinctorius Marx 270</name>
    <dbReference type="NCBI Taxonomy" id="870435"/>
    <lineage>
        <taxon>Eukaryota</taxon>
        <taxon>Fungi</taxon>
        <taxon>Dikarya</taxon>
        <taxon>Basidiomycota</taxon>
        <taxon>Agaricomycotina</taxon>
        <taxon>Agaricomycetes</taxon>
        <taxon>Agaricomycetidae</taxon>
        <taxon>Boletales</taxon>
        <taxon>Sclerodermatineae</taxon>
        <taxon>Pisolithaceae</taxon>
        <taxon>Pisolithus</taxon>
    </lineage>
</organism>
<sequence>MPIQGSISVTADNVEEVLNLPAPERLTQGLKKVFSKLLEPNQSIRFLREYTTAIERRLKRDPSFAGTGLDAFGKACVSAGLVMTVSAFVSRPPPSAAQFREFQLAQQNALASLYHICVGVDSAERIDVEDQILTLGVTARLMPILDHDNWDLRSLSACILITLAADTAYVGCLTTSTRGEIAVCLCLVVLRDLERIADRIENHPTKMLGAVDINEFHSPLAHQQHVLRGIGDFLKPHPPHTSKLRLDLLKERPEILDYLFDCATMPGLPGYPLSAANATACEVLARLIEWPPHLVPGVSTQVDSAIKAREWKILSQCLTIVTSREDWMEKIVEVWMNVVETTHQDIKAMFEEHLEGPPLDEAVESVCQHRGTVRVNLLRIIINLTHAAESCGISNADIESFLHIAYTASSKVLPREESYRRHDYLMYMERGADHGECILGPTALARLLVLLAQRKTLNSIQGLKKPPNGLSSSTCLNHVQHITNPDVIRRFLTIALERVKANTSVGRERASKTQYELARHAFATSAELAAALVALDIHTQGQYSKEVVGARRELVIALGNASEMALRQNVYLMGLSFAFGALSAAENIPDSEGLDPAIVEKNRRRVILAEEGRHSFFASLSAPT</sequence>
<keyword evidence="2" id="KW-1185">Reference proteome</keyword>
<dbReference type="InParanoid" id="A0A0C3IEE0"/>
<reference evidence="2" key="2">
    <citation type="submission" date="2015-01" db="EMBL/GenBank/DDBJ databases">
        <title>Evolutionary Origins and Diversification of the Mycorrhizal Mutualists.</title>
        <authorList>
            <consortium name="DOE Joint Genome Institute"/>
            <consortium name="Mycorrhizal Genomics Consortium"/>
            <person name="Kohler A."/>
            <person name="Kuo A."/>
            <person name="Nagy L.G."/>
            <person name="Floudas D."/>
            <person name="Copeland A."/>
            <person name="Barry K.W."/>
            <person name="Cichocki N."/>
            <person name="Veneault-Fourrey C."/>
            <person name="LaButti K."/>
            <person name="Lindquist E.A."/>
            <person name="Lipzen A."/>
            <person name="Lundell T."/>
            <person name="Morin E."/>
            <person name="Murat C."/>
            <person name="Riley R."/>
            <person name="Ohm R."/>
            <person name="Sun H."/>
            <person name="Tunlid A."/>
            <person name="Henrissat B."/>
            <person name="Grigoriev I.V."/>
            <person name="Hibbett D.S."/>
            <person name="Martin F."/>
        </authorList>
    </citation>
    <scope>NUCLEOTIDE SEQUENCE [LARGE SCALE GENOMIC DNA]</scope>
    <source>
        <strain evidence="2">Marx 270</strain>
    </source>
</reference>
<dbReference type="OrthoDB" id="2932645at2759"/>
<protein>
    <submittedName>
        <fullName evidence="1">Uncharacterized protein</fullName>
    </submittedName>
</protein>
<dbReference type="AlphaFoldDB" id="A0A0C3IEE0"/>